<dbReference type="Pfam" id="PF07690">
    <property type="entry name" value="MFS_1"/>
    <property type="match status" value="1"/>
</dbReference>
<name>A0A800MXG4_CYTFI</name>
<feature type="domain" description="Major facilitator superfamily (MFS) profile" evidence="8">
    <location>
        <begin position="1"/>
        <end position="395"/>
    </location>
</feature>
<feature type="transmembrane region" description="Helical" evidence="7">
    <location>
        <begin position="371"/>
        <end position="393"/>
    </location>
</feature>
<evidence type="ECO:0000259" key="8">
    <source>
        <dbReference type="PROSITE" id="PS50850"/>
    </source>
</evidence>
<evidence type="ECO:0000256" key="2">
    <source>
        <dbReference type="ARBA" id="ARBA00022448"/>
    </source>
</evidence>
<dbReference type="EMBL" id="VDEM01000017">
    <property type="protein sequence ID" value="KAF0824292.1"/>
    <property type="molecule type" value="Genomic_DNA"/>
</dbReference>
<dbReference type="PANTHER" id="PTHR23517">
    <property type="entry name" value="RESISTANCE PROTEIN MDTM, PUTATIVE-RELATED-RELATED"/>
    <property type="match status" value="1"/>
</dbReference>
<evidence type="ECO:0000256" key="4">
    <source>
        <dbReference type="ARBA" id="ARBA00022692"/>
    </source>
</evidence>
<feature type="transmembrane region" description="Helical" evidence="7">
    <location>
        <begin position="99"/>
        <end position="116"/>
    </location>
</feature>
<feature type="transmembrane region" description="Helical" evidence="7">
    <location>
        <begin position="300"/>
        <end position="317"/>
    </location>
</feature>
<keyword evidence="6 7" id="KW-0472">Membrane</keyword>
<dbReference type="InterPro" id="IPR001958">
    <property type="entry name" value="Tet-R_TetA/multi-R_MdtG-like"/>
</dbReference>
<dbReference type="InterPro" id="IPR020846">
    <property type="entry name" value="MFS_dom"/>
</dbReference>
<feature type="transmembrane region" description="Helical" evidence="7">
    <location>
        <begin position="136"/>
        <end position="158"/>
    </location>
</feature>
<feature type="transmembrane region" description="Helical" evidence="7">
    <location>
        <begin position="164"/>
        <end position="184"/>
    </location>
</feature>
<accession>A0A800MXG4</accession>
<evidence type="ECO:0000256" key="3">
    <source>
        <dbReference type="ARBA" id="ARBA00022475"/>
    </source>
</evidence>
<dbReference type="SUPFAM" id="SSF103473">
    <property type="entry name" value="MFS general substrate transporter"/>
    <property type="match status" value="1"/>
</dbReference>
<gene>
    <name evidence="9" type="ORF">KIS1582_1971</name>
</gene>
<sequence length="405" mass="44483">MIKTIKSLGMEVRVVLLGILIINIGNFMVIPFLSLYLGFTKSLPPSQVGMVLTISIAFQYGLSFFGGLLSDRFGKKNLLLFGLGGRSLGLLLYAFSDSLILYCASSALIGIGQSFYTPSSKAIIASVPAEIKAQVFALRSTAVNIGAALGPILGGILFNSEALWVFSIAFLIHLVVFTLIAIFVKKENQNIELAAKSSLLKSMFTVLKDKRITSLMLISSLFWFLYFQLNFTIPIFVKDQFNSTELVGLLFTVNGIIVILLQFGIIKWVTRKLDSFAILSIGMLFTSCSFFILGVTPAKFSLFLFIFLFTLGEMLFIPSSDNLASDLAQKDKLGGYLGLMTMGWAFGGVLGNTVGGYLYEIFSHRDSLSNLWFLYTGGGIIISIILITVKGFFVQREIKDKNVSL</sequence>
<dbReference type="CDD" id="cd17329">
    <property type="entry name" value="MFS_MdtH_MDR_like"/>
    <property type="match status" value="1"/>
</dbReference>
<feature type="transmembrane region" description="Helical" evidence="7">
    <location>
        <begin position="212"/>
        <end position="237"/>
    </location>
</feature>
<dbReference type="GO" id="GO:0022857">
    <property type="term" value="F:transmembrane transporter activity"/>
    <property type="evidence" value="ECO:0007669"/>
    <property type="project" value="InterPro"/>
</dbReference>
<evidence type="ECO:0000256" key="5">
    <source>
        <dbReference type="ARBA" id="ARBA00022989"/>
    </source>
</evidence>
<feature type="transmembrane region" description="Helical" evidence="7">
    <location>
        <begin position="48"/>
        <end position="70"/>
    </location>
</feature>
<feature type="transmembrane region" description="Helical" evidence="7">
    <location>
        <begin position="12"/>
        <end position="36"/>
    </location>
</feature>
<proteinExistence type="predicted"/>
<dbReference type="InterPro" id="IPR050171">
    <property type="entry name" value="MFS_Transporters"/>
</dbReference>
<dbReference type="PRINTS" id="PR01035">
    <property type="entry name" value="TCRTETA"/>
</dbReference>
<dbReference type="RefSeq" id="WP_159344957.1">
    <property type="nucleotide sequence ID" value="NZ_JBALOT010000027.1"/>
</dbReference>
<dbReference type="Gene3D" id="1.20.1250.20">
    <property type="entry name" value="MFS general substrate transporter like domains"/>
    <property type="match status" value="1"/>
</dbReference>
<evidence type="ECO:0000313" key="10">
    <source>
        <dbReference type="Proteomes" id="UP000465778"/>
    </source>
</evidence>
<dbReference type="PROSITE" id="PS50850">
    <property type="entry name" value="MFS"/>
    <property type="match status" value="1"/>
</dbReference>
<evidence type="ECO:0000256" key="7">
    <source>
        <dbReference type="SAM" id="Phobius"/>
    </source>
</evidence>
<comment type="caution">
    <text evidence="9">The sequence shown here is derived from an EMBL/GenBank/DDBJ whole genome shotgun (WGS) entry which is preliminary data.</text>
</comment>
<dbReference type="AlphaFoldDB" id="A0A800MXG4"/>
<dbReference type="OrthoDB" id="8952229at2"/>
<evidence type="ECO:0000256" key="6">
    <source>
        <dbReference type="ARBA" id="ARBA00023136"/>
    </source>
</evidence>
<evidence type="ECO:0000256" key="1">
    <source>
        <dbReference type="ARBA" id="ARBA00004651"/>
    </source>
</evidence>
<keyword evidence="2" id="KW-0813">Transport</keyword>
<keyword evidence="4 7" id="KW-0812">Transmembrane</keyword>
<dbReference type="InterPro" id="IPR011701">
    <property type="entry name" value="MFS"/>
</dbReference>
<feature type="transmembrane region" description="Helical" evidence="7">
    <location>
        <begin position="276"/>
        <end position="294"/>
    </location>
</feature>
<keyword evidence="3" id="KW-1003">Cell membrane</keyword>
<dbReference type="Proteomes" id="UP000465778">
    <property type="component" value="Unassembled WGS sequence"/>
</dbReference>
<comment type="subcellular location">
    <subcellularLocation>
        <location evidence="1">Cell membrane</location>
        <topology evidence="1">Multi-pass membrane protein</topology>
    </subcellularLocation>
</comment>
<dbReference type="GO" id="GO:0005886">
    <property type="term" value="C:plasma membrane"/>
    <property type="evidence" value="ECO:0007669"/>
    <property type="project" value="UniProtKB-SubCell"/>
</dbReference>
<dbReference type="PANTHER" id="PTHR23517:SF3">
    <property type="entry name" value="INTEGRAL MEMBRANE TRANSPORT PROTEIN"/>
    <property type="match status" value="1"/>
</dbReference>
<feature type="transmembrane region" description="Helical" evidence="7">
    <location>
        <begin position="249"/>
        <end position="269"/>
    </location>
</feature>
<reference evidence="9 10" key="1">
    <citation type="journal article" date="2020" name="G3 (Bethesda)">
        <title>Whole Genome Sequencing and Comparative Genomics of Two Nematicidal Bacillus Strains Reveals a Wide Range of Possible Virulence Factors.</title>
        <authorList>
            <person name="Susic N."/>
            <person name="Janezic S."/>
            <person name="Rupnik M."/>
            <person name="Geric Stare B."/>
        </authorList>
    </citation>
    <scope>NUCLEOTIDE SEQUENCE [LARGE SCALE GENOMIC DNA]</scope>
    <source>
        <strain evidence="9 10">I-1582</strain>
    </source>
</reference>
<dbReference type="InterPro" id="IPR036259">
    <property type="entry name" value="MFS_trans_sf"/>
</dbReference>
<protein>
    <recommendedName>
        <fullName evidence="8">Major facilitator superfamily (MFS) profile domain-containing protein</fullName>
    </recommendedName>
</protein>
<evidence type="ECO:0000313" key="9">
    <source>
        <dbReference type="EMBL" id="KAF0824292.1"/>
    </source>
</evidence>
<organism evidence="9 10">
    <name type="scientific">Cytobacillus firmus</name>
    <name type="common">Bacillus firmus</name>
    <dbReference type="NCBI Taxonomy" id="1399"/>
    <lineage>
        <taxon>Bacteria</taxon>
        <taxon>Bacillati</taxon>
        <taxon>Bacillota</taxon>
        <taxon>Bacilli</taxon>
        <taxon>Bacillales</taxon>
        <taxon>Bacillaceae</taxon>
        <taxon>Cytobacillus</taxon>
    </lineage>
</organism>
<keyword evidence="5 7" id="KW-1133">Transmembrane helix</keyword>
<feature type="transmembrane region" description="Helical" evidence="7">
    <location>
        <begin position="337"/>
        <end position="359"/>
    </location>
</feature>